<dbReference type="EMBL" id="CP007243">
    <property type="protein sequence ID" value="AIA31617.1"/>
    <property type="molecule type" value="Genomic_DNA"/>
</dbReference>
<sequence length="178" mass="19453">MGKTKLIVYMEKSILSSIEKEAISEGKSKSEIAADLIGSALVSRSGSGGGGTQEIDTDKIREAVSEAVMELLKRGGSGVPPEALRYLVQDMAKTEDLLRQISRLLSEGGPGSPAENYKVHEERVGIAEQKADRILKKLNLREVEDVDRFVLAEHIKVATKEETEQMLKEMGIVKEGTK</sequence>
<protein>
    <submittedName>
        <fullName evidence="1">Uncharacterized protein</fullName>
    </submittedName>
</protein>
<evidence type="ECO:0000313" key="2">
    <source>
        <dbReference type="Proteomes" id="UP000027059"/>
    </source>
</evidence>
<dbReference type="RefSeq" id="WP_038504986.1">
    <property type="nucleotide sequence ID" value="NZ_CP007243.1"/>
</dbReference>
<reference evidence="1 2" key="2">
    <citation type="journal article" date="2015" name="Biomed. Res. Int.">
        <title>Effects of Arsenite Resistance on the Growth and Functional Gene Expression of Leptospirillum ferriphilum and Acidithiobacillus thiooxidans in Pure Culture and Coculture.</title>
        <authorList>
            <person name="Jiang H."/>
            <person name="Liang Y."/>
            <person name="Yin H."/>
            <person name="Xiao Y."/>
            <person name="Guo X."/>
            <person name="Xu Y."/>
            <person name="Hu Q."/>
            <person name="Liu H."/>
            <person name="Liu X."/>
        </authorList>
    </citation>
    <scope>NUCLEOTIDE SEQUENCE [LARGE SCALE GENOMIC DNA]</scope>
    <source>
        <strain evidence="1 2">YSK</strain>
    </source>
</reference>
<gene>
    <name evidence="1" type="ORF">Y981_04605</name>
</gene>
<dbReference type="KEGG" id="lfp:Y981_04605"/>
<keyword evidence="2" id="KW-1185">Reference proteome</keyword>
<proteinExistence type="predicted"/>
<dbReference type="AlphaFoldDB" id="A0A059Y296"/>
<reference evidence="2" key="1">
    <citation type="submission" date="2014-02" db="EMBL/GenBank/DDBJ databases">
        <title>Complete genome sequence and comparative genomic analysis of the nitrogen-fixing bacterium Leptospirillum ferriphilum YSK.</title>
        <authorList>
            <person name="Guo X."/>
            <person name="Yin H."/>
            <person name="Liang Y."/>
            <person name="Hu Q."/>
            <person name="Ma L."/>
            <person name="Xiao Y."/>
            <person name="Zhang X."/>
            <person name="Qiu G."/>
            <person name="Liu X."/>
        </authorList>
    </citation>
    <scope>NUCLEOTIDE SEQUENCE [LARGE SCALE GENOMIC DNA]</scope>
    <source>
        <strain evidence="2">YSK</strain>
    </source>
</reference>
<accession>A0A059Y296</accession>
<dbReference type="Proteomes" id="UP000027059">
    <property type="component" value="Chromosome"/>
</dbReference>
<evidence type="ECO:0000313" key="1">
    <source>
        <dbReference type="EMBL" id="AIA31617.1"/>
    </source>
</evidence>
<dbReference type="HOGENOM" id="CLU_1523353_0_0_0"/>
<name>A0A059Y296_9BACT</name>
<organism evidence="1 2">
    <name type="scientific">Leptospirillum ferriphilum YSK</name>
    <dbReference type="NCBI Taxonomy" id="1441628"/>
    <lineage>
        <taxon>Bacteria</taxon>
        <taxon>Pseudomonadati</taxon>
        <taxon>Nitrospirota</taxon>
        <taxon>Nitrospiria</taxon>
        <taxon>Nitrospirales</taxon>
        <taxon>Nitrospiraceae</taxon>
        <taxon>Leptospirillum</taxon>
    </lineage>
</organism>